<evidence type="ECO:0000256" key="4">
    <source>
        <dbReference type="ARBA" id="ARBA00022989"/>
    </source>
</evidence>
<dbReference type="PANTHER" id="PTHR47089">
    <property type="entry name" value="ABC TRANSPORTER, PERMEASE PROTEIN"/>
    <property type="match status" value="1"/>
</dbReference>
<evidence type="ECO:0000256" key="6">
    <source>
        <dbReference type="SAM" id="Phobius"/>
    </source>
</evidence>
<name>A0ABW8T1F1_9CLOT</name>
<dbReference type="Proteomes" id="UP001623591">
    <property type="component" value="Unassembled WGS sequence"/>
</dbReference>
<feature type="transmembrane region" description="Helical" evidence="6">
    <location>
        <begin position="276"/>
        <end position="303"/>
    </location>
</feature>
<comment type="subcellular location">
    <subcellularLocation>
        <location evidence="1">Cell membrane</location>
        <topology evidence="1">Multi-pass membrane protein</topology>
    </subcellularLocation>
</comment>
<keyword evidence="3 6" id="KW-0812">Transmembrane</keyword>
<accession>A0ABW8T1F1</accession>
<dbReference type="RefSeq" id="WP_406768575.1">
    <property type="nucleotide sequence ID" value="NZ_JBJHZZ010000001.1"/>
</dbReference>
<reference evidence="7 8" key="1">
    <citation type="submission" date="2024-11" db="EMBL/GenBank/DDBJ databases">
        <authorList>
            <person name="Heng Y.C."/>
            <person name="Lim A.C.H."/>
            <person name="Lee J.K.Y."/>
            <person name="Kittelmann S."/>
        </authorList>
    </citation>
    <scope>NUCLEOTIDE SEQUENCE [LARGE SCALE GENOMIC DNA]</scope>
    <source>
        <strain evidence="7 8">WILCCON 0185</strain>
    </source>
</reference>
<feature type="transmembrane region" description="Helical" evidence="6">
    <location>
        <begin position="191"/>
        <end position="212"/>
    </location>
</feature>
<evidence type="ECO:0000313" key="8">
    <source>
        <dbReference type="Proteomes" id="UP001623591"/>
    </source>
</evidence>
<comment type="caution">
    <text evidence="7">The sequence shown here is derived from an EMBL/GenBank/DDBJ whole genome shotgun (WGS) entry which is preliminary data.</text>
</comment>
<feature type="transmembrane region" description="Helical" evidence="6">
    <location>
        <begin position="315"/>
        <end position="334"/>
    </location>
</feature>
<evidence type="ECO:0000256" key="1">
    <source>
        <dbReference type="ARBA" id="ARBA00004651"/>
    </source>
</evidence>
<feature type="transmembrane region" description="Helical" evidence="6">
    <location>
        <begin position="57"/>
        <end position="80"/>
    </location>
</feature>
<dbReference type="EMBL" id="JBJHZZ010000001">
    <property type="protein sequence ID" value="MFL0246121.1"/>
    <property type="molecule type" value="Genomic_DNA"/>
</dbReference>
<dbReference type="PANTHER" id="PTHR47089:SF1">
    <property type="entry name" value="GUANOSINE ABC TRANSPORTER PERMEASE PROTEIN NUPP"/>
    <property type="match status" value="1"/>
</dbReference>
<dbReference type="Pfam" id="PF02653">
    <property type="entry name" value="BPD_transp_2"/>
    <property type="match status" value="1"/>
</dbReference>
<organism evidence="7 8">
    <name type="scientific">Candidatus Clostridium stratigraminis</name>
    <dbReference type="NCBI Taxonomy" id="3381661"/>
    <lineage>
        <taxon>Bacteria</taxon>
        <taxon>Bacillati</taxon>
        <taxon>Bacillota</taxon>
        <taxon>Clostridia</taxon>
        <taxon>Eubacteriales</taxon>
        <taxon>Clostridiaceae</taxon>
        <taxon>Clostridium</taxon>
    </lineage>
</organism>
<feature type="transmembrane region" description="Helical" evidence="6">
    <location>
        <begin position="92"/>
        <end position="108"/>
    </location>
</feature>
<feature type="transmembrane region" description="Helical" evidence="6">
    <location>
        <begin position="114"/>
        <end position="133"/>
    </location>
</feature>
<keyword evidence="5 6" id="KW-0472">Membrane</keyword>
<keyword evidence="8" id="KW-1185">Reference proteome</keyword>
<feature type="transmembrane region" description="Helical" evidence="6">
    <location>
        <begin position="242"/>
        <end position="264"/>
    </location>
</feature>
<sequence length="352" mass="38262">MLRFVKRDEISKGKSTTIRLISVALALILFSIVFVIMHKNPFDVYASMLKGAFGSPYAIRETIKLAIPLCIAALGIAVAFKMHFWNIGAEGQILMGAFAASMFALKLPDMPRPALLLLMMAAGIIGGSFWALIPAVFKAKWGTNETIVTLMMNYIAIKWIIYLQHGPLKDPNAKGFAKIANFTNNAILPEIFKIHIGWIFAIILVIFIYIFMNYTKRGYEISVLGESEKTALYSGINIKKTIIISILLSGGLCGLVGMIQASGISNTLSDSVSGGIGYTAIIVSWLGYLSAPIILVVSILFAALEQGGSFIQTSFGIPSAAALTLQALILFFVLGSEFFIRFKIILKVGDAK</sequence>
<feature type="transmembrane region" description="Helical" evidence="6">
    <location>
        <begin position="145"/>
        <end position="162"/>
    </location>
</feature>
<dbReference type="InterPro" id="IPR001851">
    <property type="entry name" value="ABC_transp_permease"/>
</dbReference>
<gene>
    <name evidence="7" type="ORF">ACJDUG_03900</name>
</gene>
<evidence type="ECO:0000256" key="5">
    <source>
        <dbReference type="ARBA" id="ARBA00023136"/>
    </source>
</evidence>
<feature type="transmembrane region" description="Helical" evidence="6">
    <location>
        <begin position="20"/>
        <end position="37"/>
    </location>
</feature>
<keyword evidence="2" id="KW-1003">Cell membrane</keyword>
<dbReference type="CDD" id="cd06580">
    <property type="entry name" value="TM_PBP1_transp_TpRbsC_like"/>
    <property type="match status" value="1"/>
</dbReference>
<proteinExistence type="predicted"/>
<protein>
    <submittedName>
        <fullName evidence="7">ABC transporter permease</fullName>
    </submittedName>
</protein>
<evidence type="ECO:0000256" key="3">
    <source>
        <dbReference type="ARBA" id="ARBA00022692"/>
    </source>
</evidence>
<evidence type="ECO:0000313" key="7">
    <source>
        <dbReference type="EMBL" id="MFL0246121.1"/>
    </source>
</evidence>
<keyword evidence="4 6" id="KW-1133">Transmembrane helix</keyword>
<evidence type="ECO:0000256" key="2">
    <source>
        <dbReference type="ARBA" id="ARBA00022475"/>
    </source>
</evidence>